<evidence type="ECO:0000256" key="1">
    <source>
        <dbReference type="SAM" id="MobiDB-lite"/>
    </source>
</evidence>
<dbReference type="PANTHER" id="PTHR12110">
    <property type="entry name" value="HYDROXYPYRUVATE ISOMERASE"/>
    <property type="match status" value="1"/>
</dbReference>
<dbReference type="GO" id="GO:0016853">
    <property type="term" value="F:isomerase activity"/>
    <property type="evidence" value="ECO:0007669"/>
    <property type="project" value="UniProtKB-KW"/>
</dbReference>
<protein>
    <submittedName>
        <fullName evidence="3">Xylose isomerase domain protein TIM barrel</fullName>
    </submittedName>
</protein>
<dbReference type="InterPro" id="IPR013022">
    <property type="entry name" value="Xyl_isomerase-like_TIM-brl"/>
</dbReference>
<proteinExistence type="predicted"/>
<feature type="compositionally biased region" description="Low complexity" evidence="1">
    <location>
        <begin position="47"/>
        <end position="57"/>
    </location>
</feature>
<dbReference type="Gene3D" id="3.20.20.150">
    <property type="entry name" value="Divalent-metal-dependent TIM barrel enzymes"/>
    <property type="match status" value="1"/>
</dbReference>
<evidence type="ECO:0000313" key="3">
    <source>
        <dbReference type="EMBL" id="ABJ82937.1"/>
    </source>
</evidence>
<feature type="region of interest" description="Disordered" evidence="1">
    <location>
        <begin position="37"/>
        <end position="64"/>
    </location>
</feature>
<dbReference type="eggNOG" id="COG1082">
    <property type="taxonomic scope" value="Bacteria"/>
</dbReference>
<dbReference type="InParanoid" id="Q026X6"/>
<dbReference type="InterPro" id="IPR050312">
    <property type="entry name" value="IolE/XylAMocC-like"/>
</dbReference>
<dbReference type="PANTHER" id="PTHR12110:SF41">
    <property type="entry name" value="INOSOSE DEHYDRATASE"/>
    <property type="match status" value="1"/>
</dbReference>
<organism evidence="3">
    <name type="scientific">Solibacter usitatus (strain Ellin6076)</name>
    <dbReference type="NCBI Taxonomy" id="234267"/>
    <lineage>
        <taxon>Bacteria</taxon>
        <taxon>Pseudomonadati</taxon>
        <taxon>Acidobacteriota</taxon>
        <taxon>Terriglobia</taxon>
        <taxon>Bryobacterales</taxon>
        <taxon>Solibacteraceae</taxon>
        <taxon>Candidatus Solibacter</taxon>
    </lineage>
</organism>
<dbReference type="AlphaFoldDB" id="Q026X6"/>
<dbReference type="HOGENOM" id="CLU_899871_0_0_0"/>
<name>Q026X6_SOLUE</name>
<feature type="domain" description="Xylose isomerase-like TIM barrel" evidence="2">
    <location>
        <begin position="77"/>
        <end position="294"/>
    </location>
</feature>
<dbReference type="KEGG" id="sus:Acid_1947"/>
<dbReference type="EMBL" id="CP000473">
    <property type="protein sequence ID" value="ABJ82937.1"/>
    <property type="molecule type" value="Genomic_DNA"/>
</dbReference>
<dbReference type="InterPro" id="IPR036237">
    <property type="entry name" value="Xyl_isomerase-like_sf"/>
</dbReference>
<dbReference type="STRING" id="234267.Acid_1947"/>
<accession>Q026X6</accession>
<dbReference type="SUPFAM" id="SSF51658">
    <property type="entry name" value="Xylose isomerase-like"/>
    <property type="match status" value="1"/>
</dbReference>
<dbReference type="OrthoDB" id="9779184at2"/>
<reference evidence="3" key="1">
    <citation type="submission" date="2006-10" db="EMBL/GenBank/DDBJ databases">
        <title>Complete sequence of Solibacter usitatus Ellin6076.</title>
        <authorList>
            <consortium name="US DOE Joint Genome Institute"/>
            <person name="Copeland A."/>
            <person name="Lucas S."/>
            <person name="Lapidus A."/>
            <person name="Barry K."/>
            <person name="Detter J.C."/>
            <person name="Glavina del Rio T."/>
            <person name="Hammon N."/>
            <person name="Israni S."/>
            <person name="Dalin E."/>
            <person name="Tice H."/>
            <person name="Pitluck S."/>
            <person name="Thompson L.S."/>
            <person name="Brettin T."/>
            <person name="Bruce D."/>
            <person name="Han C."/>
            <person name="Tapia R."/>
            <person name="Gilna P."/>
            <person name="Schmutz J."/>
            <person name="Larimer F."/>
            <person name="Land M."/>
            <person name="Hauser L."/>
            <person name="Kyrpides N."/>
            <person name="Mikhailova N."/>
            <person name="Janssen P.H."/>
            <person name="Kuske C.R."/>
            <person name="Richardson P."/>
        </authorList>
    </citation>
    <scope>NUCLEOTIDE SEQUENCE</scope>
    <source>
        <strain evidence="3">Ellin6076</strain>
    </source>
</reference>
<gene>
    <name evidence="3" type="ordered locus">Acid_1947</name>
</gene>
<keyword evidence="3" id="KW-0413">Isomerase</keyword>
<sequence length="323" mass="34926" precursor="true">MNKHIGRRQFLEVAGISAALPVLAQRKRNLKIGHTGITWVQPPQPRPANADGAPPAAGRGGGGPRRVDPAYIDGIFKDVSGLGYYGLELFSFQVQGMEANGGIASLIEKYNLPLISAYGGPNLMDAGQRQENIAQAIEWGKLLKKYGGKVVTIGPNGVRRDSYNFKEHKDEIVTTLNEYCKALTDIGLTGCLHQHTGTCIESRDETYAVLEAVDTRYVKFGPDIGQLQKGGSDPVQVVKDFLPLVNHMHVKDYTGGEAFVGYCPLGQGKVNIPAILDMMDGRPTAGMLMVELDGGPRMPMTALETATIAKAYLEKQGIAFRNA</sequence>
<evidence type="ECO:0000259" key="2">
    <source>
        <dbReference type="Pfam" id="PF01261"/>
    </source>
</evidence>
<dbReference type="Pfam" id="PF01261">
    <property type="entry name" value="AP_endonuc_2"/>
    <property type="match status" value="1"/>
</dbReference>